<keyword evidence="1" id="KW-0408">Iron</keyword>
<feature type="compositionally biased region" description="Low complexity" evidence="2">
    <location>
        <begin position="1"/>
        <end position="24"/>
    </location>
</feature>
<dbReference type="OrthoDB" id="406156at2759"/>
<dbReference type="GO" id="GO:0046872">
    <property type="term" value="F:metal ion binding"/>
    <property type="evidence" value="ECO:0007669"/>
    <property type="project" value="UniProtKB-KW"/>
</dbReference>
<dbReference type="InterPro" id="IPR005123">
    <property type="entry name" value="Oxoglu/Fe-dep_dioxygenase_dom"/>
</dbReference>
<dbReference type="Pfam" id="PF03171">
    <property type="entry name" value="2OG-FeII_Oxy"/>
    <property type="match status" value="1"/>
</dbReference>
<evidence type="ECO:0000256" key="2">
    <source>
        <dbReference type="SAM" id="MobiDB-lite"/>
    </source>
</evidence>
<evidence type="ECO:0000256" key="1">
    <source>
        <dbReference type="RuleBase" id="RU003682"/>
    </source>
</evidence>
<dbReference type="Proteomes" id="UP000193986">
    <property type="component" value="Unassembled WGS sequence"/>
</dbReference>
<dbReference type="PRINTS" id="PR00682">
    <property type="entry name" value="IPNSYNTHASE"/>
</dbReference>
<dbReference type="InterPro" id="IPR026992">
    <property type="entry name" value="DIOX_N"/>
</dbReference>
<comment type="similarity">
    <text evidence="1">Belongs to the iron/ascorbate-dependent oxidoreductase family.</text>
</comment>
<dbReference type="Gene3D" id="2.60.120.330">
    <property type="entry name" value="B-lactam Antibiotic, Isopenicillin N Synthase, Chain"/>
    <property type="match status" value="1"/>
</dbReference>
<dbReference type="FunFam" id="2.60.120.330:FF:000040">
    <property type="entry name" value="Chromosome 21, whole genome shotgun sequence"/>
    <property type="match status" value="1"/>
</dbReference>
<dbReference type="SUPFAM" id="SSF51197">
    <property type="entry name" value="Clavaminate synthase-like"/>
    <property type="match status" value="1"/>
</dbReference>
<protein>
    <submittedName>
        <fullName evidence="4">Putative UPF0676 protein</fullName>
    </submittedName>
</protein>
<reference evidence="4 5" key="1">
    <citation type="submission" date="2016-07" db="EMBL/GenBank/DDBJ databases">
        <title>Pervasive Adenine N6-methylation of Active Genes in Fungi.</title>
        <authorList>
            <consortium name="DOE Joint Genome Institute"/>
            <person name="Mondo S.J."/>
            <person name="Dannebaum R.O."/>
            <person name="Kuo R.C."/>
            <person name="Labutti K."/>
            <person name="Haridas S."/>
            <person name="Kuo A."/>
            <person name="Salamov A."/>
            <person name="Ahrendt S.R."/>
            <person name="Lipzen A."/>
            <person name="Sullivan W."/>
            <person name="Andreopoulos W.B."/>
            <person name="Clum A."/>
            <person name="Lindquist E."/>
            <person name="Daum C."/>
            <person name="Ramamoorthy G.K."/>
            <person name="Gryganskyi A."/>
            <person name="Culley D."/>
            <person name="Magnuson J.K."/>
            <person name="James T.Y."/>
            <person name="O'Malley M.A."/>
            <person name="Stajich J.E."/>
            <person name="Spatafora J.W."/>
            <person name="Visel A."/>
            <person name="Grigoriev I.V."/>
        </authorList>
    </citation>
    <scope>NUCLEOTIDE SEQUENCE [LARGE SCALE GENOMIC DNA]</scope>
    <source>
        <strain evidence="4 5">68-887.2</strain>
    </source>
</reference>
<dbReference type="PANTHER" id="PTHR47990">
    <property type="entry name" value="2-OXOGLUTARATE (2OG) AND FE(II)-DEPENDENT OXYGENASE SUPERFAMILY PROTEIN-RELATED"/>
    <property type="match status" value="1"/>
</dbReference>
<evidence type="ECO:0000313" key="5">
    <source>
        <dbReference type="Proteomes" id="UP000193986"/>
    </source>
</evidence>
<gene>
    <name evidence="4" type="ORF">BCR39DRAFT_217154</name>
</gene>
<organism evidence="4 5">
    <name type="scientific">Naematelia encephala</name>
    <dbReference type="NCBI Taxonomy" id="71784"/>
    <lineage>
        <taxon>Eukaryota</taxon>
        <taxon>Fungi</taxon>
        <taxon>Dikarya</taxon>
        <taxon>Basidiomycota</taxon>
        <taxon>Agaricomycotina</taxon>
        <taxon>Tremellomycetes</taxon>
        <taxon>Tremellales</taxon>
        <taxon>Naemateliaceae</taxon>
        <taxon>Naematelia</taxon>
    </lineage>
</organism>
<feature type="region of interest" description="Disordered" evidence="2">
    <location>
        <begin position="1"/>
        <end position="29"/>
    </location>
</feature>
<feature type="domain" description="Fe2OG dioxygenase" evidence="3">
    <location>
        <begin position="205"/>
        <end position="311"/>
    </location>
</feature>
<dbReference type="InterPro" id="IPR044861">
    <property type="entry name" value="IPNS-like_FE2OG_OXY"/>
</dbReference>
<keyword evidence="5" id="KW-1185">Reference proteome</keyword>
<accession>A0A1Y2B1G9</accession>
<dbReference type="AlphaFoldDB" id="A0A1Y2B1G9"/>
<sequence length="390" mass="44168">MAPDASGGSAYSSSSASKSSRPYSQTPETTANLEWAELVNLKLSKFDQPGGKEELAQQLKYAVHNVGFFYVSDFGLSQEEVDFQFKIGQEFFELPMEEKVKYAADHKNHSYNGYNGPAVFEGGSQIDNPRHNIESYNIPKFTPDFPPKESHPTLIQNHWEMIESFARTIHTNVIERLLVIFALVLELEDEDFFKKQHAYEPKGEGHMRYMLYRARDAKINEAAKDLYSTGHTDLGSLTLLFRQPVAGLQVLGNDGKYRWVKAVPGTITVNIADTLSLISGHYLKSSIHRVAIPPPDQRHLDRYGVLFFIRPNNQEPVAVVKNSRLLERNGVYENLEERQPPLTVGEWVVARQKHIFKEGYKLSTSGEGKDGSERAELEAEVAGVKVKYWE</sequence>
<dbReference type="InterPro" id="IPR027443">
    <property type="entry name" value="IPNS-like_sf"/>
</dbReference>
<dbReference type="EMBL" id="MCFC01000035">
    <property type="protein sequence ID" value="ORY27925.1"/>
    <property type="molecule type" value="Genomic_DNA"/>
</dbReference>
<dbReference type="InParanoid" id="A0A1Y2B1G9"/>
<dbReference type="PROSITE" id="PS51471">
    <property type="entry name" value="FE2OG_OXY"/>
    <property type="match status" value="1"/>
</dbReference>
<dbReference type="GO" id="GO:0016491">
    <property type="term" value="F:oxidoreductase activity"/>
    <property type="evidence" value="ECO:0007669"/>
    <property type="project" value="UniProtKB-KW"/>
</dbReference>
<evidence type="ECO:0000313" key="4">
    <source>
        <dbReference type="EMBL" id="ORY27925.1"/>
    </source>
</evidence>
<dbReference type="Pfam" id="PF14226">
    <property type="entry name" value="DIOX_N"/>
    <property type="match status" value="1"/>
</dbReference>
<comment type="caution">
    <text evidence="4">The sequence shown here is derived from an EMBL/GenBank/DDBJ whole genome shotgun (WGS) entry which is preliminary data.</text>
</comment>
<keyword evidence="1" id="KW-0479">Metal-binding</keyword>
<evidence type="ECO:0000259" key="3">
    <source>
        <dbReference type="PROSITE" id="PS51471"/>
    </source>
</evidence>
<proteinExistence type="inferred from homology"/>
<dbReference type="InterPro" id="IPR050231">
    <property type="entry name" value="Iron_ascorbate_oxido_reductase"/>
</dbReference>
<keyword evidence="1" id="KW-0560">Oxidoreductase</keyword>
<name>A0A1Y2B1G9_9TREE</name>